<dbReference type="PANTHER" id="PTHR43806:SF11">
    <property type="entry name" value="CEREVISIN-RELATED"/>
    <property type="match status" value="1"/>
</dbReference>
<dbReference type="EMBL" id="JAKUDL010000005">
    <property type="protein sequence ID" value="MCH4295479.1"/>
    <property type="molecule type" value="Genomic_DNA"/>
</dbReference>
<evidence type="ECO:0000313" key="11">
    <source>
        <dbReference type="EMBL" id="MCH4295479.1"/>
    </source>
</evidence>
<evidence type="ECO:0000256" key="1">
    <source>
        <dbReference type="ARBA" id="ARBA00011073"/>
    </source>
</evidence>
<dbReference type="InterPro" id="IPR050131">
    <property type="entry name" value="Peptidase_S8_subtilisin-like"/>
</dbReference>
<organism evidence="11 12">
    <name type="scientific">Shewanella zhuhaiensis</name>
    <dbReference type="NCBI Taxonomy" id="2919576"/>
    <lineage>
        <taxon>Bacteria</taxon>
        <taxon>Pseudomonadati</taxon>
        <taxon>Pseudomonadota</taxon>
        <taxon>Gammaproteobacteria</taxon>
        <taxon>Alteromonadales</taxon>
        <taxon>Shewanellaceae</taxon>
        <taxon>Shewanella</taxon>
    </lineage>
</organism>
<keyword evidence="3 8" id="KW-0645">Protease</keyword>
<dbReference type="PROSITE" id="PS00137">
    <property type="entry name" value="SUBTILASE_HIS"/>
    <property type="match status" value="1"/>
</dbReference>
<evidence type="ECO:0000256" key="4">
    <source>
        <dbReference type="ARBA" id="ARBA00022723"/>
    </source>
</evidence>
<dbReference type="PROSITE" id="PS00138">
    <property type="entry name" value="SUBTILASE_SER"/>
    <property type="match status" value="1"/>
</dbReference>
<evidence type="ECO:0000256" key="6">
    <source>
        <dbReference type="ARBA" id="ARBA00022825"/>
    </source>
</evidence>
<name>A0AAJ1BIS6_9GAMM</name>
<dbReference type="InterPro" id="IPR037045">
    <property type="entry name" value="S8pro/Inhibitor_I9_sf"/>
</dbReference>
<dbReference type="Gene3D" id="3.30.70.80">
    <property type="entry name" value="Peptidase S8 propeptide/proteinase inhibitor I9"/>
    <property type="match status" value="1"/>
</dbReference>
<dbReference type="Gene3D" id="3.50.30.30">
    <property type="match status" value="1"/>
</dbReference>
<dbReference type="Proteomes" id="UP001297581">
    <property type="component" value="Unassembled WGS sequence"/>
</dbReference>
<dbReference type="PANTHER" id="PTHR43806">
    <property type="entry name" value="PEPTIDASE S8"/>
    <property type="match status" value="1"/>
</dbReference>
<dbReference type="GO" id="GO:0006508">
    <property type="term" value="P:proteolysis"/>
    <property type="evidence" value="ECO:0007669"/>
    <property type="project" value="UniProtKB-KW"/>
</dbReference>
<feature type="domain" description="Peptidase S8/S53" evidence="9">
    <location>
        <begin position="434"/>
        <end position="499"/>
    </location>
</feature>
<sequence>MDFHIKEPAMGTVTPLVVAISLGLFTAGLSPVSAAESSVQVASASPGRYIVTFKPGHGAAARASVQAAGGKMVQDLSRHNAAAFMLPAKALVGLMQNPNIEYVELDAPRYPMAQTMPYGIPMVQANQVSDSNAGAITLCIIDSGIDQNHEDLSGNQLDGTSDSGTGNWFTDENHHGTHVAGTIAALNNSLGVQGVNPGGHLNLHIIKVFDASGWAYSSGLVAALDRCDDAGATVINMSLGGPLKSRTEDRAFADAENRGILSVAAAGNDGNTRHSYPASYNAVVSVAAIDSAKVVADFSQQTSQVELSGPGVGVLSTVPMGSAQTAAVTVGVNALAAAAMEGSPLASVSGNLVNCGLGDSVCNANGQVCLISRGSVSFADKVLNCQSGGGIGAIIYNNVAGDLYGTLGGVATTIPSVGVSDTSGAELLTQLGLVASVDVTADHYAYFSGTSMATPHVAGVAALVWSQHLNCSNKEIRAVLRATAEDLGPAGRDDAYGYGLVQAKAASDYISANGCSVGGGGSSGGGGSTCKGKRCN</sequence>
<keyword evidence="6 8" id="KW-0720">Serine protease</keyword>
<comment type="similarity">
    <text evidence="1 8">Belongs to the peptidase S8 family.</text>
</comment>
<protein>
    <submittedName>
        <fullName evidence="11">S8 family serine peptidase</fullName>
    </submittedName>
</protein>
<dbReference type="InterPro" id="IPR023828">
    <property type="entry name" value="Peptidase_S8_Ser-AS"/>
</dbReference>
<dbReference type="InterPro" id="IPR022398">
    <property type="entry name" value="Peptidase_S8_His-AS"/>
</dbReference>
<dbReference type="RefSeq" id="WP_240591683.1">
    <property type="nucleotide sequence ID" value="NZ_JAKUDL010000005.1"/>
</dbReference>
<dbReference type="Pfam" id="PF02225">
    <property type="entry name" value="PA"/>
    <property type="match status" value="1"/>
</dbReference>
<dbReference type="AlphaFoldDB" id="A0AAJ1BIS6"/>
<keyword evidence="2" id="KW-0134">Cell wall</keyword>
<evidence type="ECO:0000259" key="9">
    <source>
        <dbReference type="Pfam" id="PF00082"/>
    </source>
</evidence>
<dbReference type="PROSITE" id="PS51892">
    <property type="entry name" value="SUBTILASE"/>
    <property type="match status" value="1"/>
</dbReference>
<gene>
    <name evidence="11" type="ORF">MJ923_14320</name>
</gene>
<feature type="active site" description="Charge relay system" evidence="7 8">
    <location>
        <position position="451"/>
    </location>
</feature>
<dbReference type="InterPro" id="IPR000209">
    <property type="entry name" value="Peptidase_S8/S53_dom"/>
</dbReference>
<evidence type="ECO:0000256" key="7">
    <source>
        <dbReference type="PIRSR" id="PIRSR615500-1"/>
    </source>
</evidence>
<evidence type="ECO:0000256" key="3">
    <source>
        <dbReference type="ARBA" id="ARBA00022670"/>
    </source>
</evidence>
<evidence type="ECO:0000256" key="5">
    <source>
        <dbReference type="ARBA" id="ARBA00022801"/>
    </source>
</evidence>
<feature type="domain" description="Peptidase S8/S53" evidence="9">
    <location>
        <begin position="135"/>
        <end position="323"/>
    </location>
</feature>
<keyword evidence="2" id="KW-0964">Secreted</keyword>
<dbReference type="InterPro" id="IPR003137">
    <property type="entry name" value="PA_domain"/>
</dbReference>
<comment type="caution">
    <text evidence="11">The sequence shown here is derived from an EMBL/GenBank/DDBJ whole genome shotgun (WGS) entry which is preliminary data.</text>
</comment>
<proteinExistence type="inferred from homology"/>
<dbReference type="GO" id="GO:0005615">
    <property type="term" value="C:extracellular space"/>
    <property type="evidence" value="ECO:0007669"/>
    <property type="project" value="TreeGrafter"/>
</dbReference>
<feature type="active site" description="Charge relay system" evidence="7 8">
    <location>
        <position position="142"/>
    </location>
</feature>
<evidence type="ECO:0000256" key="2">
    <source>
        <dbReference type="ARBA" id="ARBA00022512"/>
    </source>
</evidence>
<keyword evidence="12" id="KW-1185">Reference proteome</keyword>
<feature type="domain" description="PA" evidence="10">
    <location>
        <begin position="348"/>
        <end position="427"/>
    </location>
</feature>
<dbReference type="SUPFAM" id="SSF52743">
    <property type="entry name" value="Subtilisin-like"/>
    <property type="match status" value="1"/>
</dbReference>
<feature type="active site" description="Charge relay system" evidence="7 8">
    <location>
        <position position="175"/>
    </location>
</feature>
<keyword evidence="5 8" id="KW-0378">Hydrolase</keyword>
<keyword evidence="4" id="KW-0479">Metal-binding</keyword>
<dbReference type="GO" id="GO:0046872">
    <property type="term" value="F:metal ion binding"/>
    <property type="evidence" value="ECO:0007669"/>
    <property type="project" value="UniProtKB-KW"/>
</dbReference>
<dbReference type="GO" id="GO:0004252">
    <property type="term" value="F:serine-type endopeptidase activity"/>
    <property type="evidence" value="ECO:0007669"/>
    <property type="project" value="UniProtKB-UniRule"/>
</dbReference>
<dbReference type="CDD" id="cd07477">
    <property type="entry name" value="Peptidases_S8_Subtilisin_subset"/>
    <property type="match status" value="1"/>
</dbReference>
<evidence type="ECO:0000313" key="12">
    <source>
        <dbReference type="Proteomes" id="UP001297581"/>
    </source>
</evidence>
<accession>A0AAJ1BIS6</accession>
<dbReference type="Pfam" id="PF00082">
    <property type="entry name" value="Peptidase_S8"/>
    <property type="match status" value="2"/>
</dbReference>
<evidence type="ECO:0000256" key="8">
    <source>
        <dbReference type="PROSITE-ProRule" id="PRU01240"/>
    </source>
</evidence>
<dbReference type="SUPFAM" id="SSF54897">
    <property type="entry name" value="Protease propeptides/inhibitors"/>
    <property type="match status" value="1"/>
</dbReference>
<reference evidence="11 12" key="1">
    <citation type="submission" date="2022-02" db="EMBL/GenBank/DDBJ databases">
        <title>The genome sequence of Shewanella sp. 3B26.</title>
        <authorList>
            <person name="Du J."/>
        </authorList>
    </citation>
    <scope>NUCLEOTIDE SEQUENCE [LARGE SCALE GENOMIC DNA]</scope>
    <source>
        <strain evidence="11 12">3B26</strain>
    </source>
</reference>
<dbReference type="InterPro" id="IPR034202">
    <property type="entry name" value="Subtilisin_Carlsberg-like"/>
</dbReference>
<dbReference type="PRINTS" id="PR00723">
    <property type="entry name" value="SUBTILISIN"/>
</dbReference>
<dbReference type="InterPro" id="IPR015500">
    <property type="entry name" value="Peptidase_S8_subtilisin-rel"/>
</dbReference>
<dbReference type="InterPro" id="IPR036852">
    <property type="entry name" value="Peptidase_S8/S53_dom_sf"/>
</dbReference>
<evidence type="ECO:0000259" key="10">
    <source>
        <dbReference type="Pfam" id="PF02225"/>
    </source>
</evidence>
<dbReference type="Gene3D" id="3.40.50.200">
    <property type="entry name" value="Peptidase S8/S53 domain"/>
    <property type="match status" value="1"/>
</dbReference>